<sequence length="808" mass="86447">MGITARFRAALLAGLCALAATAGLGLSAASLPACSSTDSKDTIARPCPDGQPCQVNLTLLHTSDIHSRLFPYDQMITQVDATLGLGDINTVANVGGVARMAYVINRERARSNRVLHLDSGDCFQGAPIFNFFAGEPEVRAMSALGTDAAVIGNHEFDRGAQNVATQFQRWGNFALLAANYKFEQAAQDIPNFGRIGSVSRPFTVLNTGGLRVAAIGMANLSSITSVFDQPNKMGITPLNTVDVAQFYVDLLRPYVDLVVMVTHLGLEVDQRMVRNTTGIDVVLGGHNHVVINPPQQISDCSSDPSNPGYVWTIDPTLDPTGKPPDDADPALAGELGERDPINHPFAFKRLCKPRNVIIAHSGSFSKYVGRLDLQLTNVPRYEYPEGTPQHQIEVEAAQLNGFEVETIKYTAFPIDATVPEDPVVVDMLQPYRRVLDNVADLDIMVGFSPGGSKRIASNGGDSPLGNVVGNAIWLRLGIQTDFSLTNSTGIRADLNPGPVTIEQIYNIFPFDNSITKMQLSGLEVQEMFDFSARRSASRGCSSQIQIAGARVRLNCTSCASETDVTCTVDEDCNAVRGKCNTTKNLCVVSACAEQVYIGHTDKTCSTDEECREPNGPPLPGSCDKSAGKPTGRCLSPIKPTNLYELATSNYLAGGGSGFRVLQRNTTQFDTKVQQRDALIDYLRAGKPCGYDVNNGTDDGLKACSADSDCGDDAHVCACAGHAAEVDGATVTCQSVGTCDAGQGRCVLKTCRDQVAQFHSRRCQGAPDQTACKTPIAACALAGEECKILSCIDSTIGSFTDNRVEMIGR</sequence>
<dbReference type="Pfam" id="PF00149">
    <property type="entry name" value="Metallophos"/>
    <property type="match status" value="1"/>
</dbReference>
<dbReference type="SUPFAM" id="SSF56300">
    <property type="entry name" value="Metallo-dependent phosphatases"/>
    <property type="match status" value="1"/>
</dbReference>
<dbReference type="PANTHER" id="PTHR11575">
    <property type="entry name" value="5'-NUCLEOTIDASE-RELATED"/>
    <property type="match status" value="1"/>
</dbReference>
<feature type="domain" description="5'-Nucleotidase C-terminal" evidence="5">
    <location>
        <begin position="455"/>
        <end position="556"/>
    </location>
</feature>
<evidence type="ECO:0000259" key="4">
    <source>
        <dbReference type="Pfam" id="PF00149"/>
    </source>
</evidence>
<dbReference type="KEGG" id="llu:AKJ09_09260"/>
<dbReference type="InterPro" id="IPR004843">
    <property type="entry name" value="Calcineurin-like_PHP"/>
</dbReference>
<name>A0A0K1QA96_9BACT</name>
<dbReference type="RefSeq" id="WP_146653495.1">
    <property type="nucleotide sequence ID" value="NZ_CP012333.1"/>
</dbReference>
<organism evidence="6 7">
    <name type="scientific">Labilithrix luteola</name>
    <dbReference type="NCBI Taxonomy" id="1391654"/>
    <lineage>
        <taxon>Bacteria</taxon>
        <taxon>Pseudomonadati</taxon>
        <taxon>Myxococcota</taxon>
        <taxon>Polyangia</taxon>
        <taxon>Polyangiales</taxon>
        <taxon>Labilitrichaceae</taxon>
        <taxon>Labilithrix</taxon>
    </lineage>
</organism>
<dbReference type="PRINTS" id="PR01607">
    <property type="entry name" value="APYRASEFAMLY"/>
</dbReference>
<dbReference type="InterPro" id="IPR029052">
    <property type="entry name" value="Metallo-depent_PP-like"/>
</dbReference>
<feature type="domain" description="Calcineurin-like phosphoesterase" evidence="4">
    <location>
        <begin position="58"/>
        <end position="289"/>
    </location>
</feature>
<dbReference type="InterPro" id="IPR006146">
    <property type="entry name" value="5'-Nucleotdase_CS"/>
</dbReference>
<dbReference type="Proteomes" id="UP000064967">
    <property type="component" value="Chromosome"/>
</dbReference>
<evidence type="ECO:0000313" key="6">
    <source>
        <dbReference type="EMBL" id="AKV02597.1"/>
    </source>
</evidence>
<dbReference type="Pfam" id="PF02872">
    <property type="entry name" value="5_nucleotid_C"/>
    <property type="match status" value="1"/>
</dbReference>
<accession>A0A0K1QA96</accession>
<keyword evidence="7" id="KW-1185">Reference proteome</keyword>
<dbReference type="PANTHER" id="PTHR11575:SF24">
    <property type="entry name" value="5'-NUCLEOTIDASE"/>
    <property type="match status" value="1"/>
</dbReference>
<dbReference type="GO" id="GO:0016788">
    <property type="term" value="F:hydrolase activity, acting on ester bonds"/>
    <property type="evidence" value="ECO:0007669"/>
    <property type="project" value="InterPro"/>
</dbReference>
<evidence type="ECO:0000256" key="1">
    <source>
        <dbReference type="ARBA" id="ARBA00006654"/>
    </source>
</evidence>
<protein>
    <submittedName>
        <fullName evidence="6">5'-nucleotidase</fullName>
    </submittedName>
</protein>
<proteinExistence type="inferred from homology"/>
<evidence type="ECO:0000313" key="7">
    <source>
        <dbReference type="Proteomes" id="UP000064967"/>
    </source>
</evidence>
<dbReference type="EMBL" id="CP012333">
    <property type="protein sequence ID" value="AKV02597.1"/>
    <property type="molecule type" value="Genomic_DNA"/>
</dbReference>
<dbReference type="OrthoDB" id="9803927at2"/>
<dbReference type="InterPro" id="IPR036907">
    <property type="entry name" value="5'-Nucleotdase_C_sf"/>
</dbReference>
<dbReference type="GO" id="GO:0000166">
    <property type="term" value="F:nucleotide binding"/>
    <property type="evidence" value="ECO:0007669"/>
    <property type="project" value="InterPro"/>
</dbReference>
<dbReference type="STRING" id="1391654.AKJ09_09260"/>
<reference evidence="6 7" key="1">
    <citation type="submission" date="2015-08" db="EMBL/GenBank/DDBJ databases">
        <authorList>
            <person name="Babu N.S."/>
            <person name="Beckwith C.J."/>
            <person name="Beseler K.G."/>
            <person name="Brison A."/>
            <person name="Carone J.V."/>
            <person name="Caskin T.P."/>
            <person name="Diamond M."/>
            <person name="Durham M.E."/>
            <person name="Foxe J.M."/>
            <person name="Go M."/>
            <person name="Henderson B.A."/>
            <person name="Jones I.B."/>
            <person name="McGettigan J.A."/>
            <person name="Micheletti S.J."/>
            <person name="Nasrallah M.E."/>
            <person name="Ortiz D."/>
            <person name="Piller C.R."/>
            <person name="Privatt S.R."/>
            <person name="Schneider S.L."/>
            <person name="Sharp S."/>
            <person name="Smith T.C."/>
            <person name="Stanton J.D."/>
            <person name="Ullery H.E."/>
            <person name="Wilson R.J."/>
            <person name="Serrano M.G."/>
            <person name="Buck G."/>
            <person name="Lee V."/>
            <person name="Wang Y."/>
            <person name="Carvalho R."/>
            <person name="Voegtly L."/>
            <person name="Shi R."/>
            <person name="Duckworth R."/>
            <person name="Johnson A."/>
            <person name="Loviza R."/>
            <person name="Walstead R."/>
            <person name="Shah Z."/>
            <person name="Kiflezghi M."/>
            <person name="Wade K."/>
            <person name="Ball S.L."/>
            <person name="Bradley K.W."/>
            <person name="Asai D.J."/>
            <person name="Bowman C.A."/>
            <person name="Russell D.A."/>
            <person name="Pope W.H."/>
            <person name="Jacobs-Sera D."/>
            <person name="Hendrix R.W."/>
            <person name="Hatfull G.F."/>
        </authorList>
    </citation>
    <scope>NUCLEOTIDE SEQUENCE [LARGE SCALE GENOMIC DNA]</scope>
    <source>
        <strain evidence="6 7">DSM 27648</strain>
    </source>
</reference>
<comment type="similarity">
    <text evidence="1">Belongs to the 5'-nucleotidase family.</text>
</comment>
<dbReference type="Gene3D" id="3.90.780.10">
    <property type="entry name" value="5'-Nucleotidase, C-terminal domain"/>
    <property type="match status" value="1"/>
</dbReference>
<dbReference type="PATRIC" id="fig|1391654.3.peg.9381"/>
<dbReference type="Gene3D" id="3.60.21.10">
    <property type="match status" value="1"/>
</dbReference>
<dbReference type="GO" id="GO:0046872">
    <property type="term" value="F:metal ion binding"/>
    <property type="evidence" value="ECO:0007669"/>
    <property type="project" value="InterPro"/>
</dbReference>
<dbReference type="GO" id="GO:0030288">
    <property type="term" value="C:outer membrane-bounded periplasmic space"/>
    <property type="evidence" value="ECO:0007669"/>
    <property type="project" value="TreeGrafter"/>
</dbReference>
<feature type="chain" id="PRO_5005466871" evidence="3">
    <location>
        <begin position="23"/>
        <end position="808"/>
    </location>
</feature>
<evidence type="ECO:0000259" key="5">
    <source>
        <dbReference type="Pfam" id="PF02872"/>
    </source>
</evidence>
<dbReference type="CDD" id="cd00845">
    <property type="entry name" value="MPP_UshA_N_like"/>
    <property type="match status" value="1"/>
</dbReference>
<evidence type="ECO:0000256" key="2">
    <source>
        <dbReference type="ARBA" id="ARBA00022729"/>
    </source>
</evidence>
<dbReference type="GO" id="GO:0009166">
    <property type="term" value="P:nucleotide catabolic process"/>
    <property type="evidence" value="ECO:0007669"/>
    <property type="project" value="InterPro"/>
</dbReference>
<keyword evidence="2 3" id="KW-0732">Signal</keyword>
<dbReference type="SUPFAM" id="SSF55816">
    <property type="entry name" value="5'-nucleotidase (syn. UDP-sugar hydrolase), C-terminal domain"/>
    <property type="match status" value="1"/>
</dbReference>
<dbReference type="InterPro" id="IPR008334">
    <property type="entry name" value="5'-Nucleotdase_C"/>
</dbReference>
<feature type="signal peptide" evidence="3">
    <location>
        <begin position="1"/>
        <end position="22"/>
    </location>
</feature>
<evidence type="ECO:0000256" key="3">
    <source>
        <dbReference type="SAM" id="SignalP"/>
    </source>
</evidence>
<gene>
    <name evidence="6" type="ORF">AKJ09_09260</name>
</gene>
<dbReference type="AlphaFoldDB" id="A0A0K1QA96"/>
<dbReference type="PROSITE" id="PS00785">
    <property type="entry name" value="5_NUCLEOTIDASE_1"/>
    <property type="match status" value="1"/>
</dbReference>
<dbReference type="InterPro" id="IPR006179">
    <property type="entry name" value="5_nucleotidase/apyrase"/>
</dbReference>